<dbReference type="SMART" id="SM00388">
    <property type="entry name" value="HisKA"/>
    <property type="match status" value="1"/>
</dbReference>
<dbReference type="Proteomes" id="UP000194885">
    <property type="component" value="Unassembled WGS sequence"/>
</dbReference>
<evidence type="ECO:0000256" key="3">
    <source>
        <dbReference type="ARBA" id="ARBA00012438"/>
    </source>
</evidence>
<dbReference type="RefSeq" id="WP_256925932.1">
    <property type="nucleotide sequence ID" value="NZ_NGKW01000007.1"/>
</dbReference>
<dbReference type="InterPro" id="IPR036097">
    <property type="entry name" value="HisK_dim/P_sf"/>
</dbReference>
<evidence type="ECO:0000313" key="15">
    <source>
        <dbReference type="Proteomes" id="UP000194885"/>
    </source>
</evidence>
<feature type="transmembrane region" description="Helical" evidence="12">
    <location>
        <begin position="21"/>
        <end position="40"/>
    </location>
</feature>
<gene>
    <name evidence="14" type="ORF">A5810_002793</name>
</gene>
<dbReference type="InterPro" id="IPR005467">
    <property type="entry name" value="His_kinase_dom"/>
</dbReference>
<feature type="transmembrane region" description="Helical" evidence="12">
    <location>
        <begin position="52"/>
        <end position="71"/>
    </location>
</feature>
<dbReference type="Gene3D" id="3.30.565.10">
    <property type="entry name" value="Histidine kinase-like ATPase, C-terminal domain"/>
    <property type="match status" value="1"/>
</dbReference>
<dbReference type="EMBL" id="NGKW01000007">
    <property type="protein sequence ID" value="OTN90623.1"/>
    <property type="molecule type" value="Genomic_DNA"/>
</dbReference>
<comment type="subcellular location">
    <subcellularLocation>
        <location evidence="2">Membrane</location>
        <topology evidence="2">Multi-pass membrane protein</topology>
    </subcellularLocation>
</comment>
<dbReference type="GO" id="GO:0000155">
    <property type="term" value="F:phosphorelay sensor kinase activity"/>
    <property type="evidence" value="ECO:0007669"/>
    <property type="project" value="InterPro"/>
</dbReference>
<evidence type="ECO:0000256" key="4">
    <source>
        <dbReference type="ARBA" id="ARBA00022553"/>
    </source>
</evidence>
<comment type="catalytic activity">
    <reaction evidence="1">
        <text>ATP + protein L-histidine = ADP + protein N-phospho-L-histidine.</text>
        <dbReference type="EC" id="2.7.13.3"/>
    </reaction>
</comment>
<reference evidence="14 15" key="1">
    <citation type="submission" date="2017-05" db="EMBL/GenBank/DDBJ databases">
        <title>The Genome Sequence of Enterococcus faecium 7H8_DIV0219.</title>
        <authorList>
            <consortium name="The Broad Institute Genomics Platform"/>
            <consortium name="The Broad Institute Genomic Center for Infectious Diseases"/>
            <person name="Earl A."/>
            <person name="Manson A."/>
            <person name="Schwartman J."/>
            <person name="Gilmore M."/>
            <person name="Abouelleil A."/>
            <person name="Cao P."/>
            <person name="Chapman S."/>
            <person name="Cusick C."/>
            <person name="Shea T."/>
            <person name="Young S."/>
            <person name="Neafsey D."/>
            <person name="Nusbaum C."/>
            <person name="Birren B."/>
        </authorList>
    </citation>
    <scope>NUCLEOTIDE SEQUENCE [LARGE SCALE GENOMIC DNA]</scope>
    <source>
        <strain evidence="14 15">7H8_DIV0219</strain>
    </source>
</reference>
<dbReference type="InterPro" id="IPR036890">
    <property type="entry name" value="HATPase_C_sf"/>
</dbReference>
<evidence type="ECO:0000256" key="12">
    <source>
        <dbReference type="SAM" id="Phobius"/>
    </source>
</evidence>
<dbReference type="PANTHER" id="PTHR45528:SF8">
    <property type="entry name" value="HISTIDINE KINASE"/>
    <property type="match status" value="1"/>
</dbReference>
<comment type="caution">
    <text evidence="14">The sequence shown here is derived from an EMBL/GenBank/DDBJ whole genome shotgun (WGS) entry which is preliminary data.</text>
</comment>
<evidence type="ECO:0000256" key="1">
    <source>
        <dbReference type="ARBA" id="ARBA00000085"/>
    </source>
</evidence>
<keyword evidence="7" id="KW-0418">Kinase</keyword>
<feature type="coiled-coil region" evidence="11">
    <location>
        <begin position="110"/>
        <end position="137"/>
    </location>
</feature>
<sequence>MDDALTFNQLIKQTYFKILRQFLISLFLFYLLPMLFTAFTNITEKNAGAFTIYFSTISWIYISLILFSIIAKNISNLLEKIKQETNIVYNQSLLVDTNEHDSAKLTLIELIETRQKIQEMQSTIKKMIQSEKQQKQELMFQVSAAAHDLKTPLTVIQGNAQFLQSMDITGNIGQCLGDIELASQQLNRYFNQLINYSKTFYNDTSNWESLSSDYLLELFEQEIKLITDKKANIQFSNNLPTSVYLTLNLNLFLRAILNIINNAIDHSQSNYPAIIVDYKLIDNTFYISIWNSDSSFSENLLEKYGLLFYQDKQATNSEQRSNFGIGLAFVKRVAMIHGGQVNLSNFKNGALVTIYMPCLLYTSISNFLVKEDLNFKMLEDNLSKLKKHISFVTAIKDICFFNLLRLSSSILKFKSSFTKKLLISSESL</sequence>
<protein>
    <recommendedName>
        <fullName evidence="3">histidine kinase</fullName>
        <ecNumber evidence="3">2.7.13.3</ecNumber>
    </recommendedName>
</protein>
<accession>A0A2C9X2D7</accession>
<dbReference type="SUPFAM" id="SSF47384">
    <property type="entry name" value="Homodimeric domain of signal transducing histidine kinase"/>
    <property type="match status" value="1"/>
</dbReference>
<evidence type="ECO:0000256" key="5">
    <source>
        <dbReference type="ARBA" id="ARBA00022679"/>
    </source>
</evidence>
<keyword evidence="5" id="KW-0808">Transferase</keyword>
<evidence type="ECO:0000259" key="13">
    <source>
        <dbReference type="PROSITE" id="PS50109"/>
    </source>
</evidence>
<feature type="domain" description="Histidine kinase" evidence="13">
    <location>
        <begin position="144"/>
        <end position="360"/>
    </location>
</feature>
<dbReference type="EC" id="2.7.13.3" evidence="3"/>
<keyword evidence="10 12" id="KW-0472">Membrane</keyword>
<evidence type="ECO:0000256" key="10">
    <source>
        <dbReference type="ARBA" id="ARBA00023136"/>
    </source>
</evidence>
<evidence type="ECO:0000256" key="9">
    <source>
        <dbReference type="ARBA" id="ARBA00023012"/>
    </source>
</evidence>
<evidence type="ECO:0000256" key="7">
    <source>
        <dbReference type="ARBA" id="ARBA00022777"/>
    </source>
</evidence>
<dbReference type="Pfam" id="PF02518">
    <property type="entry name" value="HATPase_c"/>
    <property type="match status" value="1"/>
</dbReference>
<keyword evidence="4" id="KW-0597">Phosphoprotein</keyword>
<dbReference type="PROSITE" id="PS50109">
    <property type="entry name" value="HIS_KIN"/>
    <property type="match status" value="1"/>
</dbReference>
<keyword evidence="8 12" id="KW-1133">Transmembrane helix</keyword>
<dbReference type="InterPro" id="IPR050398">
    <property type="entry name" value="HssS/ArlS-like"/>
</dbReference>
<dbReference type="InterPro" id="IPR003661">
    <property type="entry name" value="HisK_dim/P_dom"/>
</dbReference>
<dbReference type="CDD" id="cd00082">
    <property type="entry name" value="HisKA"/>
    <property type="match status" value="1"/>
</dbReference>
<keyword evidence="6 12" id="KW-0812">Transmembrane</keyword>
<evidence type="ECO:0000256" key="6">
    <source>
        <dbReference type="ARBA" id="ARBA00022692"/>
    </source>
</evidence>
<dbReference type="InterPro" id="IPR003594">
    <property type="entry name" value="HATPase_dom"/>
</dbReference>
<evidence type="ECO:0000256" key="11">
    <source>
        <dbReference type="SAM" id="Coils"/>
    </source>
</evidence>
<dbReference type="SMART" id="SM00387">
    <property type="entry name" value="HATPase_c"/>
    <property type="match status" value="1"/>
</dbReference>
<dbReference type="SUPFAM" id="SSF55874">
    <property type="entry name" value="ATPase domain of HSP90 chaperone/DNA topoisomerase II/histidine kinase"/>
    <property type="match status" value="1"/>
</dbReference>
<dbReference type="Pfam" id="PF00512">
    <property type="entry name" value="HisKA"/>
    <property type="match status" value="1"/>
</dbReference>
<evidence type="ECO:0000313" key="14">
    <source>
        <dbReference type="EMBL" id="OTN90623.1"/>
    </source>
</evidence>
<keyword evidence="9" id="KW-0902">Two-component regulatory system</keyword>
<dbReference type="PANTHER" id="PTHR45528">
    <property type="entry name" value="SENSOR HISTIDINE KINASE CPXA"/>
    <property type="match status" value="1"/>
</dbReference>
<dbReference type="PRINTS" id="PR01780">
    <property type="entry name" value="LANTIREGPROT"/>
</dbReference>
<evidence type="ECO:0000256" key="2">
    <source>
        <dbReference type="ARBA" id="ARBA00004141"/>
    </source>
</evidence>
<dbReference type="InterPro" id="IPR008358">
    <property type="entry name" value="Sig_transdc_His_kin/Pase_MprB"/>
</dbReference>
<keyword evidence="11" id="KW-0175">Coiled coil</keyword>
<organism evidence="14 15">
    <name type="scientific">Enterococcus faecium</name>
    <name type="common">Streptococcus faecium</name>
    <dbReference type="NCBI Taxonomy" id="1352"/>
    <lineage>
        <taxon>Bacteria</taxon>
        <taxon>Bacillati</taxon>
        <taxon>Bacillota</taxon>
        <taxon>Bacilli</taxon>
        <taxon>Lactobacillales</taxon>
        <taxon>Enterococcaceae</taxon>
        <taxon>Enterococcus</taxon>
    </lineage>
</organism>
<proteinExistence type="predicted"/>
<name>A0A2C9X2D7_ENTFC</name>
<dbReference type="AlphaFoldDB" id="A0A2C9X2D7"/>
<evidence type="ECO:0000256" key="8">
    <source>
        <dbReference type="ARBA" id="ARBA00022989"/>
    </source>
</evidence>
<dbReference type="GO" id="GO:0005886">
    <property type="term" value="C:plasma membrane"/>
    <property type="evidence" value="ECO:0007669"/>
    <property type="project" value="TreeGrafter"/>
</dbReference>
<dbReference type="Gene3D" id="1.10.287.130">
    <property type="match status" value="1"/>
</dbReference>